<gene>
    <name evidence="1" type="ORF">ECRASSUSDP1_LOCUS26861</name>
</gene>
<dbReference type="Proteomes" id="UP001295684">
    <property type="component" value="Unassembled WGS sequence"/>
</dbReference>
<sequence>MFPFITICGQITKPSTYNLAILIFLNESRISKRLNMQKTKNKRMQPCDRLKTLLKKYLNLNAIFLHKEDQNQRKQDEIYQVNLKELCVVPNSECKSIPLFNSPNSFKQVRKQVPCNCGFSIKARKWCEPSLT</sequence>
<protein>
    <submittedName>
        <fullName evidence="1">Uncharacterized protein</fullName>
    </submittedName>
</protein>
<proteinExistence type="predicted"/>
<comment type="caution">
    <text evidence="1">The sequence shown here is derived from an EMBL/GenBank/DDBJ whole genome shotgun (WGS) entry which is preliminary data.</text>
</comment>
<evidence type="ECO:0000313" key="2">
    <source>
        <dbReference type="Proteomes" id="UP001295684"/>
    </source>
</evidence>
<name>A0AAD1Y5S7_EUPCR</name>
<dbReference type="AlphaFoldDB" id="A0AAD1Y5S7"/>
<evidence type="ECO:0000313" key="1">
    <source>
        <dbReference type="EMBL" id="CAI2385305.1"/>
    </source>
</evidence>
<reference evidence="1" key="1">
    <citation type="submission" date="2023-07" db="EMBL/GenBank/DDBJ databases">
        <authorList>
            <consortium name="AG Swart"/>
            <person name="Singh M."/>
            <person name="Singh A."/>
            <person name="Seah K."/>
            <person name="Emmerich C."/>
        </authorList>
    </citation>
    <scope>NUCLEOTIDE SEQUENCE</scope>
    <source>
        <strain evidence="1">DP1</strain>
    </source>
</reference>
<keyword evidence="2" id="KW-1185">Reference proteome</keyword>
<dbReference type="EMBL" id="CAMPGE010027694">
    <property type="protein sequence ID" value="CAI2385305.1"/>
    <property type="molecule type" value="Genomic_DNA"/>
</dbReference>
<organism evidence="1 2">
    <name type="scientific">Euplotes crassus</name>
    <dbReference type="NCBI Taxonomy" id="5936"/>
    <lineage>
        <taxon>Eukaryota</taxon>
        <taxon>Sar</taxon>
        <taxon>Alveolata</taxon>
        <taxon>Ciliophora</taxon>
        <taxon>Intramacronucleata</taxon>
        <taxon>Spirotrichea</taxon>
        <taxon>Hypotrichia</taxon>
        <taxon>Euplotida</taxon>
        <taxon>Euplotidae</taxon>
        <taxon>Moneuplotes</taxon>
    </lineage>
</organism>
<accession>A0AAD1Y5S7</accession>